<dbReference type="SUPFAM" id="SSF52172">
    <property type="entry name" value="CheY-like"/>
    <property type="match status" value="1"/>
</dbReference>
<dbReference type="Pfam" id="PF00072">
    <property type="entry name" value="Response_reg"/>
    <property type="match status" value="1"/>
</dbReference>
<evidence type="ECO:0000259" key="2">
    <source>
        <dbReference type="PROSITE" id="PS50110"/>
    </source>
</evidence>
<comment type="caution">
    <text evidence="3">The sequence shown here is derived from an EMBL/GenBank/DDBJ whole genome shotgun (WGS) entry which is preliminary data.</text>
</comment>
<dbReference type="InterPro" id="IPR052893">
    <property type="entry name" value="TCS_response_regulator"/>
</dbReference>
<dbReference type="RefSeq" id="WP_190833131.1">
    <property type="nucleotide sequence ID" value="NZ_CAWPPI010000075.1"/>
</dbReference>
<dbReference type="InterPro" id="IPR001789">
    <property type="entry name" value="Sig_transdc_resp-reg_receiver"/>
</dbReference>
<accession>A0A8J6XEQ3</accession>
<name>A0A8J6XEQ3_9CYAN</name>
<evidence type="ECO:0000313" key="4">
    <source>
        <dbReference type="Proteomes" id="UP000629098"/>
    </source>
</evidence>
<evidence type="ECO:0000256" key="1">
    <source>
        <dbReference type="PROSITE-ProRule" id="PRU00169"/>
    </source>
</evidence>
<evidence type="ECO:0000313" key="3">
    <source>
        <dbReference type="EMBL" id="MBD2775130.1"/>
    </source>
</evidence>
<dbReference type="PANTHER" id="PTHR44520:SF1">
    <property type="entry name" value="TWO-COMPONENT SYSTEM REGULATORY PROTEIN"/>
    <property type="match status" value="1"/>
</dbReference>
<dbReference type="SMART" id="SM00448">
    <property type="entry name" value="REC"/>
    <property type="match status" value="1"/>
</dbReference>
<organism evidence="3 4">
    <name type="scientific">Iningainema tapete BLCC-T55</name>
    <dbReference type="NCBI Taxonomy" id="2748662"/>
    <lineage>
        <taxon>Bacteria</taxon>
        <taxon>Bacillati</taxon>
        <taxon>Cyanobacteriota</taxon>
        <taxon>Cyanophyceae</taxon>
        <taxon>Nostocales</taxon>
        <taxon>Scytonemataceae</taxon>
        <taxon>Iningainema tapete</taxon>
    </lineage>
</organism>
<reference evidence="3" key="1">
    <citation type="submission" date="2020-09" db="EMBL/GenBank/DDBJ databases">
        <title>Iningainema tapete sp. nov. (Scytonemataceae, Cyanobacteria) from greenhouses in central Florida (USA) produces two types of nodularin with biosynthetic potential for microcystin-LR and anabaenopeptins.</title>
        <authorList>
            <person name="Berthold D.E."/>
            <person name="Lefler F.W."/>
            <person name="Huang I.-S."/>
            <person name="Abdulla H."/>
            <person name="Zimba P.V."/>
            <person name="Laughinghouse H.D. IV."/>
        </authorList>
    </citation>
    <scope>NUCLEOTIDE SEQUENCE</scope>
    <source>
        <strain evidence="3">BLCCT55</strain>
    </source>
</reference>
<dbReference type="AlphaFoldDB" id="A0A8J6XEQ3"/>
<protein>
    <submittedName>
        <fullName evidence="3">Response regulator</fullName>
    </submittedName>
</protein>
<keyword evidence="4" id="KW-1185">Reference proteome</keyword>
<proteinExistence type="predicted"/>
<comment type="caution">
    <text evidence="1">Lacks conserved residue(s) required for the propagation of feature annotation.</text>
</comment>
<feature type="domain" description="Response regulatory" evidence="2">
    <location>
        <begin position="7"/>
        <end position="134"/>
    </location>
</feature>
<dbReference type="Proteomes" id="UP000629098">
    <property type="component" value="Unassembled WGS sequence"/>
</dbReference>
<dbReference type="GO" id="GO:0000160">
    <property type="term" value="P:phosphorelay signal transduction system"/>
    <property type="evidence" value="ECO:0007669"/>
    <property type="project" value="InterPro"/>
</dbReference>
<dbReference type="Gene3D" id="3.40.50.2300">
    <property type="match status" value="1"/>
</dbReference>
<dbReference type="PANTHER" id="PTHR44520">
    <property type="entry name" value="RESPONSE REGULATOR RCP1-RELATED"/>
    <property type="match status" value="1"/>
</dbReference>
<sequence length="136" mass="15043">MGEACKTVLLVEDDPSTRFLILDSFEMANLAVSFQVAKNGLEAVDYLSGKEPYSNRESYPLPVMILTNLNMPGMSGFELLAWVKQHVKKNLPVLVMSATDDPNHVIQAANLGAHSYFIKKLSSFDDLIDIVAKQVL</sequence>
<gene>
    <name evidence="3" type="ORF">ICL16_24455</name>
</gene>
<dbReference type="PROSITE" id="PS50110">
    <property type="entry name" value="RESPONSE_REGULATORY"/>
    <property type="match status" value="1"/>
</dbReference>
<dbReference type="InterPro" id="IPR011006">
    <property type="entry name" value="CheY-like_superfamily"/>
</dbReference>
<dbReference type="CDD" id="cd17557">
    <property type="entry name" value="REC_Rcp-like"/>
    <property type="match status" value="1"/>
</dbReference>
<dbReference type="EMBL" id="JACXAE010000075">
    <property type="protein sequence ID" value="MBD2775130.1"/>
    <property type="molecule type" value="Genomic_DNA"/>
</dbReference>